<feature type="non-terminal residue" evidence="4">
    <location>
        <position position="285"/>
    </location>
</feature>
<dbReference type="AlphaFoldDB" id="A0A9N9EDI6"/>
<evidence type="ECO:0000313" key="4">
    <source>
        <dbReference type="EMBL" id="CAG8674133.1"/>
    </source>
</evidence>
<feature type="region of interest" description="Disordered" evidence="2">
    <location>
        <begin position="246"/>
        <end position="285"/>
    </location>
</feature>
<reference evidence="4" key="1">
    <citation type="submission" date="2021-06" db="EMBL/GenBank/DDBJ databases">
        <authorList>
            <person name="Kallberg Y."/>
            <person name="Tangrot J."/>
            <person name="Rosling A."/>
        </authorList>
    </citation>
    <scope>NUCLEOTIDE SEQUENCE</scope>
    <source>
        <strain evidence="4">MA453B</strain>
    </source>
</reference>
<dbReference type="PROSITE" id="PS51253">
    <property type="entry name" value="HTH_CENPB"/>
    <property type="match status" value="1"/>
</dbReference>
<evidence type="ECO:0000256" key="2">
    <source>
        <dbReference type="SAM" id="MobiDB-lite"/>
    </source>
</evidence>
<comment type="caution">
    <text evidence="4">The sequence shown here is derived from an EMBL/GenBank/DDBJ whole genome shotgun (WGS) entry which is preliminary data.</text>
</comment>
<dbReference type="InterPro" id="IPR006600">
    <property type="entry name" value="HTH_CenpB_DNA-bd_dom"/>
</dbReference>
<accession>A0A9N9EDI6</accession>
<dbReference type="Gene3D" id="1.10.10.60">
    <property type="entry name" value="Homeodomain-like"/>
    <property type="match status" value="1"/>
</dbReference>
<keyword evidence="1" id="KW-0238">DNA-binding</keyword>
<dbReference type="Proteomes" id="UP000789405">
    <property type="component" value="Unassembled WGS sequence"/>
</dbReference>
<dbReference type="OrthoDB" id="2427847at2759"/>
<dbReference type="SUPFAM" id="SSF46689">
    <property type="entry name" value="Homeodomain-like"/>
    <property type="match status" value="1"/>
</dbReference>
<dbReference type="GO" id="GO:0003677">
    <property type="term" value="F:DNA binding"/>
    <property type="evidence" value="ECO:0007669"/>
    <property type="project" value="UniProtKB-KW"/>
</dbReference>
<feature type="compositionally biased region" description="Acidic residues" evidence="2">
    <location>
        <begin position="246"/>
        <end position="279"/>
    </location>
</feature>
<evidence type="ECO:0000259" key="3">
    <source>
        <dbReference type="PROSITE" id="PS51253"/>
    </source>
</evidence>
<dbReference type="Pfam" id="PF03221">
    <property type="entry name" value="HTH_Tnp_Tc5"/>
    <property type="match status" value="1"/>
</dbReference>
<keyword evidence="5" id="KW-1185">Reference proteome</keyword>
<dbReference type="EMBL" id="CAJVPY010007036">
    <property type="protein sequence ID" value="CAG8674133.1"/>
    <property type="molecule type" value="Genomic_DNA"/>
</dbReference>
<protein>
    <submittedName>
        <fullName evidence="4">7418_t:CDS:1</fullName>
    </submittedName>
</protein>
<dbReference type="SMART" id="SM00674">
    <property type="entry name" value="CENPB"/>
    <property type="match status" value="1"/>
</dbReference>
<gene>
    <name evidence="4" type="ORF">DERYTH_LOCUS11418</name>
</gene>
<feature type="domain" description="HTH CENPB-type" evidence="3">
    <location>
        <begin position="1"/>
        <end position="64"/>
    </location>
</feature>
<dbReference type="InterPro" id="IPR009057">
    <property type="entry name" value="Homeodomain-like_sf"/>
</dbReference>
<evidence type="ECO:0000313" key="5">
    <source>
        <dbReference type="Proteomes" id="UP000789405"/>
    </source>
</evidence>
<sequence length="285" mass="32574">IYPTVEKELLNYVQIKWAERMTVTASMIGRKVRKLGKTLDIQDAKFSSGWVKHFMRQNKLVERVRTQHVQKLPEDIPLVVKEFLQTSHEKTKDIEKKFIISFDEIPIRCGDHGTLCKYDRRFDDLDLYSTSYSGQTEWEGLDVLEIPGGTTCVSQLPDVSVNKPFKNGKGGFTKKGNRKRASYELVCEWVSETWREISTDLLARSFEAAGLTLNPNGSENDKMTGHLRAIIANHMNEVCFSVEEDNELSNQDDVDNESNPDDEFGDELYSESATDDDSVDMMNIE</sequence>
<evidence type="ECO:0000256" key="1">
    <source>
        <dbReference type="ARBA" id="ARBA00023125"/>
    </source>
</evidence>
<proteinExistence type="predicted"/>
<name>A0A9N9EDI6_9GLOM</name>
<organism evidence="4 5">
    <name type="scientific">Dentiscutata erythropus</name>
    <dbReference type="NCBI Taxonomy" id="1348616"/>
    <lineage>
        <taxon>Eukaryota</taxon>
        <taxon>Fungi</taxon>
        <taxon>Fungi incertae sedis</taxon>
        <taxon>Mucoromycota</taxon>
        <taxon>Glomeromycotina</taxon>
        <taxon>Glomeromycetes</taxon>
        <taxon>Diversisporales</taxon>
        <taxon>Gigasporaceae</taxon>
        <taxon>Dentiscutata</taxon>
    </lineage>
</organism>